<feature type="transmembrane region" description="Helical" evidence="6">
    <location>
        <begin position="7"/>
        <end position="27"/>
    </location>
</feature>
<gene>
    <name evidence="7" type="ORF">A3B92_03425</name>
</gene>
<evidence type="ECO:0000256" key="6">
    <source>
        <dbReference type="SAM" id="Phobius"/>
    </source>
</evidence>
<keyword evidence="5 6" id="KW-0472">Membrane</keyword>
<protein>
    <recommendedName>
        <fullName evidence="9">Rod shape-determining protein RodA</fullName>
    </recommendedName>
</protein>
<feature type="transmembrane region" description="Helical" evidence="6">
    <location>
        <begin position="332"/>
        <end position="354"/>
    </location>
</feature>
<reference evidence="7 8" key="1">
    <citation type="journal article" date="2016" name="Nat. Commun.">
        <title>Thousands of microbial genomes shed light on interconnected biogeochemical processes in an aquifer system.</title>
        <authorList>
            <person name="Anantharaman K."/>
            <person name="Brown C.T."/>
            <person name="Hug L.A."/>
            <person name="Sharon I."/>
            <person name="Castelle C.J."/>
            <person name="Probst A.J."/>
            <person name="Thomas B.C."/>
            <person name="Singh A."/>
            <person name="Wilkins M.J."/>
            <person name="Karaoz U."/>
            <person name="Brodie E.L."/>
            <person name="Williams K.H."/>
            <person name="Hubbard S.S."/>
            <person name="Banfield J.F."/>
        </authorList>
    </citation>
    <scope>NUCLEOTIDE SEQUENCE [LARGE SCALE GENOMIC DNA]</scope>
</reference>
<comment type="subcellular location">
    <subcellularLocation>
        <location evidence="1">Membrane</location>
        <topology evidence="1">Multi-pass membrane protein</topology>
    </subcellularLocation>
</comment>
<feature type="transmembrane region" description="Helical" evidence="6">
    <location>
        <begin position="255"/>
        <end position="281"/>
    </location>
</feature>
<name>A0A1G1ZH09_9BACT</name>
<feature type="transmembrane region" description="Helical" evidence="6">
    <location>
        <begin position="132"/>
        <end position="148"/>
    </location>
</feature>
<keyword evidence="3" id="KW-0133">Cell shape</keyword>
<feature type="transmembrane region" description="Helical" evidence="6">
    <location>
        <begin position="64"/>
        <end position="87"/>
    </location>
</feature>
<dbReference type="GO" id="GO:0008360">
    <property type="term" value="P:regulation of cell shape"/>
    <property type="evidence" value="ECO:0007669"/>
    <property type="project" value="UniProtKB-KW"/>
</dbReference>
<feature type="transmembrane region" description="Helical" evidence="6">
    <location>
        <begin position="33"/>
        <end position="52"/>
    </location>
</feature>
<dbReference type="PANTHER" id="PTHR30474:SF1">
    <property type="entry name" value="PEPTIDOGLYCAN GLYCOSYLTRANSFERASE MRDB"/>
    <property type="match status" value="1"/>
</dbReference>
<feature type="transmembrane region" description="Helical" evidence="6">
    <location>
        <begin position="154"/>
        <end position="171"/>
    </location>
</feature>
<dbReference type="STRING" id="1798404.A3B92_03425"/>
<evidence type="ECO:0000256" key="3">
    <source>
        <dbReference type="ARBA" id="ARBA00022960"/>
    </source>
</evidence>
<evidence type="ECO:0000313" key="7">
    <source>
        <dbReference type="EMBL" id="OGY63811.1"/>
    </source>
</evidence>
<dbReference type="GO" id="GO:0015648">
    <property type="term" value="F:lipid-linked peptidoglycan transporter activity"/>
    <property type="evidence" value="ECO:0007669"/>
    <property type="project" value="TreeGrafter"/>
</dbReference>
<dbReference type="PANTHER" id="PTHR30474">
    <property type="entry name" value="CELL CYCLE PROTEIN"/>
    <property type="match status" value="1"/>
</dbReference>
<dbReference type="GO" id="GO:0051301">
    <property type="term" value="P:cell division"/>
    <property type="evidence" value="ECO:0007669"/>
    <property type="project" value="InterPro"/>
</dbReference>
<evidence type="ECO:0000256" key="4">
    <source>
        <dbReference type="ARBA" id="ARBA00022989"/>
    </source>
</evidence>
<accession>A0A1G1ZH09</accession>
<feature type="transmembrane region" description="Helical" evidence="6">
    <location>
        <begin position="99"/>
        <end position="120"/>
    </location>
</feature>
<dbReference type="EMBL" id="MHJG01000015">
    <property type="protein sequence ID" value="OGY63811.1"/>
    <property type="molecule type" value="Genomic_DNA"/>
</dbReference>
<dbReference type="Pfam" id="PF01098">
    <property type="entry name" value="FTSW_RODA_SPOVE"/>
    <property type="match status" value="1"/>
</dbReference>
<feature type="transmembrane region" description="Helical" evidence="6">
    <location>
        <begin position="293"/>
        <end position="312"/>
    </location>
</feature>
<dbReference type="InterPro" id="IPR001182">
    <property type="entry name" value="FtsW/RodA"/>
</dbReference>
<organism evidence="7 8">
    <name type="scientific">Candidatus Harrisonbacteria bacterium RIFCSPHIGHO2_02_FULL_42_16</name>
    <dbReference type="NCBI Taxonomy" id="1798404"/>
    <lineage>
        <taxon>Bacteria</taxon>
        <taxon>Candidatus Harrisoniibacteriota</taxon>
    </lineage>
</organism>
<evidence type="ECO:0000313" key="8">
    <source>
        <dbReference type="Proteomes" id="UP000177960"/>
    </source>
</evidence>
<keyword evidence="2 6" id="KW-0812">Transmembrane</keyword>
<proteinExistence type="predicted"/>
<sequence length="357" mass="40060">MQYLKRLDWILNGGILFLAGAGLVLLASAAPRLAGWQLLWVALGFGVILFLADFDWRSFINYRWFVWGIYILAVLLLFATYFFAPAIRGVRGWLMLGPFQFQTSEFAKLALIIVYASFFAKRHVGIAYARNLFLSFFYFLLPALLVFIQPDLGSVLILFGIWFGYLLVSGIRWKHILLSSVVFAAVFILLWFSVLKDYQRERIIGLFYPERDPFGINYSVIQSKIAIGSAGFWGKGFGQGTQSQLGFLPEAQTDFIFAAFVEEFGMLGGIGIIAAFLIVLLRIIKIGIESDNNFYKLICLGASILFLAHFVLNVGSNLGLLPVIGVSFPFLSYGGSNFIINSILIGMIQGTVIYRRF</sequence>
<dbReference type="AlphaFoldDB" id="A0A1G1ZH09"/>
<keyword evidence="4 6" id="KW-1133">Transmembrane helix</keyword>
<comment type="caution">
    <text evidence="7">The sequence shown here is derived from an EMBL/GenBank/DDBJ whole genome shotgun (WGS) entry which is preliminary data.</text>
</comment>
<evidence type="ECO:0000256" key="1">
    <source>
        <dbReference type="ARBA" id="ARBA00004141"/>
    </source>
</evidence>
<feature type="transmembrane region" description="Helical" evidence="6">
    <location>
        <begin position="176"/>
        <end position="194"/>
    </location>
</feature>
<evidence type="ECO:0000256" key="2">
    <source>
        <dbReference type="ARBA" id="ARBA00022692"/>
    </source>
</evidence>
<evidence type="ECO:0008006" key="9">
    <source>
        <dbReference type="Google" id="ProtNLM"/>
    </source>
</evidence>
<evidence type="ECO:0000256" key="5">
    <source>
        <dbReference type="ARBA" id="ARBA00023136"/>
    </source>
</evidence>
<dbReference type="GO" id="GO:0032153">
    <property type="term" value="C:cell division site"/>
    <property type="evidence" value="ECO:0007669"/>
    <property type="project" value="TreeGrafter"/>
</dbReference>
<dbReference type="GO" id="GO:0005886">
    <property type="term" value="C:plasma membrane"/>
    <property type="evidence" value="ECO:0007669"/>
    <property type="project" value="TreeGrafter"/>
</dbReference>
<dbReference type="Proteomes" id="UP000177960">
    <property type="component" value="Unassembled WGS sequence"/>
</dbReference>